<dbReference type="EMBL" id="CP099422">
    <property type="protein sequence ID" value="USW52933.1"/>
    <property type="molecule type" value="Genomic_DNA"/>
</dbReference>
<dbReference type="Proteomes" id="UP001056384">
    <property type="component" value="Chromosome 5"/>
</dbReference>
<evidence type="ECO:0000313" key="1">
    <source>
        <dbReference type="EMBL" id="USW52933.1"/>
    </source>
</evidence>
<organism evidence="1 2">
    <name type="scientific">Septoria linicola</name>
    <dbReference type="NCBI Taxonomy" id="215465"/>
    <lineage>
        <taxon>Eukaryota</taxon>
        <taxon>Fungi</taxon>
        <taxon>Dikarya</taxon>
        <taxon>Ascomycota</taxon>
        <taxon>Pezizomycotina</taxon>
        <taxon>Dothideomycetes</taxon>
        <taxon>Dothideomycetidae</taxon>
        <taxon>Mycosphaerellales</taxon>
        <taxon>Mycosphaerellaceae</taxon>
        <taxon>Septoria</taxon>
    </lineage>
</organism>
<keyword evidence="2" id="KW-1185">Reference proteome</keyword>
<sequence length="129" mass="14889">MKEAIAQVTDHILTSAFDAGPKIYDLSIAGAEPWLMYESPGTDLDPDHKIQTDKHHQLLHHVKRLHLVFNRSDATTEDYDSDVDNGFSIIARAFEKKCLVKWLEKCSNLEELRLEMYIAPEFFSRVELK</sequence>
<name>A0A9Q9AVM2_9PEZI</name>
<dbReference type="AlphaFoldDB" id="A0A9Q9AVM2"/>
<protein>
    <submittedName>
        <fullName evidence="1">Uncharacterized protein</fullName>
    </submittedName>
</protein>
<evidence type="ECO:0000313" key="2">
    <source>
        <dbReference type="Proteomes" id="UP001056384"/>
    </source>
</evidence>
<gene>
    <name evidence="1" type="ORF">Slin15195_G062520</name>
</gene>
<proteinExistence type="predicted"/>
<dbReference type="OrthoDB" id="3629726at2759"/>
<reference evidence="1" key="1">
    <citation type="submission" date="2022-06" db="EMBL/GenBank/DDBJ databases">
        <title>Complete genome sequences of two strains of the flax pathogen Septoria linicola.</title>
        <authorList>
            <person name="Lapalu N."/>
            <person name="Simon A."/>
            <person name="Demenou B."/>
            <person name="Paumier D."/>
            <person name="Guillot M.-P."/>
            <person name="Gout L."/>
            <person name="Valade R."/>
        </authorList>
    </citation>
    <scope>NUCLEOTIDE SEQUENCE</scope>
    <source>
        <strain evidence="1">SE15195</strain>
    </source>
</reference>
<accession>A0A9Q9AVM2</accession>